<dbReference type="EMBL" id="OMKW01000001">
    <property type="protein sequence ID" value="SPF28630.1"/>
    <property type="molecule type" value="Genomic_DNA"/>
</dbReference>
<dbReference type="AlphaFoldDB" id="A0A2R8A999"/>
<gene>
    <name evidence="3" type="ORF">POI8812_00932</name>
</gene>
<evidence type="ECO:0000313" key="3">
    <source>
        <dbReference type="EMBL" id="SPF28630.1"/>
    </source>
</evidence>
<dbReference type="OrthoDB" id="7799972at2"/>
<evidence type="ECO:0000313" key="4">
    <source>
        <dbReference type="Proteomes" id="UP000244932"/>
    </source>
</evidence>
<feature type="transmembrane region" description="Helical" evidence="2">
    <location>
        <begin position="59"/>
        <end position="83"/>
    </location>
</feature>
<organism evidence="3 4">
    <name type="scientific">Pontivivens insulae</name>
    <dbReference type="NCBI Taxonomy" id="1639689"/>
    <lineage>
        <taxon>Bacteria</taxon>
        <taxon>Pseudomonadati</taxon>
        <taxon>Pseudomonadota</taxon>
        <taxon>Alphaproteobacteria</taxon>
        <taxon>Rhodobacterales</taxon>
        <taxon>Paracoccaceae</taxon>
        <taxon>Pontivivens</taxon>
    </lineage>
</organism>
<dbReference type="Proteomes" id="UP000244932">
    <property type="component" value="Unassembled WGS sequence"/>
</dbReference>
<sequence>MSNTISGQSAQQARTARELRGHLAALETFTPLALAILAIASGIYTYLGVSGLLEQTGAMSLFAAVAYSIAVSVGIFVFWSYILRLLPSMTTMAGRIGLSVATLAGSLAIIAMSSWLNAAALAGSAAVEQHLAETVQDYQSALETANANALAAQGLAQDVARARDSFVALSEQEASGALSGVGGQGAVYRLLQQKAGELSALETQIEAQGPQISAAFLTGNEILSRMRALIVAGGAVEQRSIGFAEQSVRLAGVIADLRQLSVAPLVERAASDLAASTVLPELATTDDIRAAQNATITSVLEALDTRAQTLGAAAQEVQSLPPPLETTYTPISTADAVIRYAGNFAPSWAGAIAIDLLPAVLVLILTVVQAAIRQNEGQLDTEQTMTLADLEAARRALARLDTPPTSVAPAPKARDDSA</sequence>
<proteinExistence type="predicted"/>
<evidence type="ECO:0000256" key="1">
    <source>
        <dbReference type="SAM" id="MobiDB-lite"/>
    </source>
</evidence>
<reference evidence="3 4" key="1">
    <citation type="submission" date="2018-03" db="EMBL/GenBank/DDBJ databases">
        <authorList>
            <person name="Keele B.F."/>
        </authorList>
    </citation>
    <scope>NUCLEOTIDE SEQUENCE [LARGE SCALE GENOMIC DNA]</scope>
    <source>
        <strain evidence="3 4">CeCT 8812</strain>
    </source>
</reference>
<accession>A0A2R8A999</accession>
<dbReference type="RefSeq" id="WP_108781315.1">
    <property type="nucleotide sequence ID" value="NZ_OMKW01000001.1"/>
</dbReference>
<feature type="region of interest" description="Disordered" evidence="1">
    <location>
        <begin position="398"/>
        <end position="418"/>
    </location>
</feature>
<keyword evidence="2" id="KW-0472">Membrane</keyword>
<feature type="transmembrane region" description="Helical" evidence="2">
    <location>
        <begin position="95"/>
        <end position="116"/>
    </location>
</feature>
<evidence type="ECO:0000256" key="2">
    <source>
        <dbReference type="SAM" id="Phobius"/>
    </source>
</evidence>
<feature type="transmembrane region" description="Helical" evidence="2">
    <location>
        <begin position="21"/>
        <end position="47"/>
    </location>
</feature>
<name>A0A2R8A999_9RHOB</name>
<keyword evidence="4" id="KW-1185">Reference proteome</keyword>
<protein>
    <submittedName>
        <fullName evidence="3">Uncharacterized protein</fullName>
    </submittedName>
</protein>
<keyword evidence="2" id="KW-0812">Transmembrane</keyword>
<keyword evidence="2" id="KW-1133">Transmembrane helix</keyword>